<organism evidence="2 3">
    <name type="scientific">Mytilus edulis</name>
    <name type="common">Blue mussel</name>
    <dbReference type="NCBI Taxonomy" id="6550"/>
    <lineage>
        <taxon>Eukaryota</taxon>
        <taxon>Metazoa</taxon>
        <taxon>Spiralia</taxon>
        <taxon>Lophotrochozoa</taxon>
        <taxon>Mollusca</taxon>
        <taxon>Bivalvia</taxon>
        <taxon>Autobranchia</taxon>
        <taxon>Pteriomorphia</taxon>
        <taxon>Mytilida</taxon>
        <taxon>Mytiloidea</taxon>
        <taxon>Mytilidae</taxon>
        <taxon>Mytilinae</taxon>
        <taxon>Mytilus</taxon>
    </lineage>
</organism>
<protein>
    <submittedName>
        <fullName evidence="2">Uncharacterized protein</fullName>
    </submittedName>
</protein>
<comment type="caution">
    <text evidence="2">The sequence shown here is derived from an EMBL/GenBank/DDBJ whole genome shotgun (WGS) entry which is preliminary data.</text>
</comment>
<keyword evidence="1" id="KW-0175">Coiled coil</keyword>
<evidence type="ECO:0000256" key="1">
    <source>
        <dbReference type="SAM" id="Coils"/>
    </source>
</evidence>
<dbReference type="OrthoDB" id="6155914at2759"/>
<name>A0A8S3SX52_MYTED</name>
<dbReference type="Proteomes" id="UP000683360">
    <property type="component" value="Unassembled WGS sequence"/>
</dbReference>
<reference evidence="2" key="1">
    <citation type="submission" date="2021-03" db="EMBL/GenBank/DDBJ databases">
        <authorList>
            <person name="Bekaert M."/>
        </authorList>
    </citation>
    <scope>NUCLEOTIDE SEQUENCE</scope>
</reference>
<sequence>MTKLVDTLKSDQDEKMKNLTSNVVLKQSEVQKKVDEHIGDSRDEFSVFKEDIATLRKEMEENNLENMNYFAKIVNTVNKDLDEKIKNLTNNVEIIQSELRETILSVDNNASILAEQLVKHSNRLDALHSNIQDFSGKTSAIQSDINKVMSTANINNGLLGGHDSRLDDLNAKFSATNSRGKFNRQYTIEYTLKDSIKVWTEIIVDSFDFISVSLFDLAIKLFSGN</sequence>
<dbReference type="EMBL" id="CAJPWZ010001854">
    <property type="protein sequence ID" value="CAG2225595.1"/>
    <property type="molecule type" value="Genomic_DNA"/>
</dbReference>
<keyword evidence="3" id="KW-1185">Reference proteome</keyword>
<accession>A0A8S3SX52</accession>
<evidence type="ECO:0000313" key="2">
    <source>
        <dbReference type="EMBL" id="CAG2225595.1"/>
    </source>
</evidence>
<proteinExistence type="predicted"/>
<gene>
    <name evidence="2" type="ORF">MEDL_38721</name>
</gene>
<dbReference type="AlphaFoldDB" id="A0A8S3SX52"/>
<evidence type="ECO:0000313" key="3">
    <source>
        <dbReference type="Proteomes" id="UP000683360"/>
    </source>
</evidence>
<feature type="coiled-coil region" evidence="1">
    <location>
        <begin position="71"/>
        <end position="98"/>
    </location>
</feature>